<dbReference type="CDD" id="cd01949">
    <property type="entry name" value="GGDEF"/>
    <property type="match status" value="1"/>
</dbReference>
<evidence type="ECO:0000259" key="1">
    <source>
        <dbReference type="PROSITE" id="PS50887"/>
    </source>
</evidence>
<dbReference type="PROSITE" id="PS50887">
    <property type="entry name" value="GGDEF"/>
    <property type="match status" value="1"/>
</dbReference>
<dbReference type="Proteomes" id="UP000287601">
    <property type="component" value="Chromosome"/>
</dbReference>
<evidence type="ECO:0000313" key="2">
    <source>
        <dbReference type="EMBL" id="QAT43356.1"/>
    </source>
</evidence>
<dbReference type="InterPro" id="IPR011006">
    <property type="entry name" value="CheY-like_superfamily"/>
</dbReference>
<dbReference type="Gene3D" id="3.30.70.270">
    <property type="match status" value="1"/>
</dbReference>
<evidence type="ECO:0000313" key="3">
    <source>
        <dbReference type="Proteomes" id="UP000287601"/>
    </source>
</evidence>
<dbReference type="Pfam" id="PF00990">
    <property type="entry name" value="GGDEF"/>
    <property type="match status" value="1"/>
</dbReference>
<dbReference type="KEGG" id="amij:EQM06_09080"/>
<organism evidence="2 3">
    <name type="scientific">Aminipila luticellarii</name>
    <dbReference type="NCBI Taxonomy" id="2507160"/>
    <lineage>
        <taxon>Bacteria</taxon>
        <taxon>Bacillati</taxon>
        <taxon>Bacillota</taxon>
        <taxon>Clostridia</taxon>
        <taxon>Peptostreptococcales</taxon>
        <taxon>Anaerovoracaceae</taxon>
        <taxon>Aminipila</taxon>
    </lineage>
</organism>
<protein>
    <submittedName>
        <fullName evidence="2">GGDEF domain-containing protein</fullName>
    </submittedName>
</protein>
<dbReference type="SMART" id="SM00267">
    <property type="entry name" value="GGDEF"/>
    <property type="match status" value="1"/>
</dbReference>
<dbReference type="OrthoDB" id="9804955at2"/>
<dbReference type="PANTHER" id="PTHR46663:SF2">
    <property type="entry name" value="GGDEF DOMAIN-CONTAINING PROTEIN"/>
    <property type="match status" value="1"/>
</dbReference>
<feature type="domain" description="GGDEF" evidence="1">
    <location>
        <begin position="194"/>
        <end position="327"/>
    </location>
</feature>
<dbReference type="PANTHER" id="PTHR46663">
    <property type="entry name" value="DIGUANYLATE CYCLASE DGCT-RELATED"/>
    <property type="match status" value="1"/>
</dbReference>
<dbReference type="AlphaFoldDB" id="A0A410PWV8"/>
<dbReference type="EMBL" id="CP035281">
    <property type="protein sequence ID" value="QAT43356.1"/>
    <property type="molecule type" value="Genomic_DNA"/>
</dbReference>
<name>A0A410PWV8_9FIRM</name>
<dbReference type="InterPro" id="IPR052163">
    <property type="entry name" value="DGC-Regulatory_Protein"/>
</dbReference>
<dbReference type="InterPro" id="IPR043128">
    <property type="entry name" value="Rev_trsase/Diguanyl_cyclase"/>
</dbReference>
<dbReference type="SUPFAM" id="SSF55073">
    <property type="entry name" value="Nucleotide cyclase"/>
    <property type="match status" value="1"/>
</dbReference>
<dbReference type="InterPro" id="IPR000160">
    <property type="entry name" value="GGDEF_dom"/>
</dbReference>
<gene>
    <name evidence="2" type="ORF">EQM06_09080</name>
</gene>
<dbReference type="NCBIfam" id="TIGR00254">
    <property type="entry name" value="GGDEF"/>
    <property type="match status" value="1"/>
</dbReference>
<sequence length="331" mass="38163">MQKVYDIIMCIMTYSIGQKYMLFNKNQIQMGIVSMMDMKNKIVLICNNPVFLTAISKTSKKDCYIVEQADIIQNESALEKYGTNMKLAVVEANKWGNEPADLSRFIKNFKEDENFLFLLICDQGQQKLAVQAVRMGAIDVILMPCESEIIQKRVNNILRLLHLRQQVLRDPLTKIYNRAAFENAVRRLMKQEKAQAAFIMIDLDDFKYLNDTYGHDVGDMVLIRVARILTEVLDQKDVIGRMGGDEFAVFVPSIYSKENFLQKVEVIFSRLRIKFTKKGKEVNVSGSIGIAFFPEYGIDFNRLYRNADRAQYQSKNNGKHSIKIYGSDKTH</sequence>
<proteinExistence type="predicted"/>
<keyword evidence="3" id="KW-1185">Reference proteome</keyword>
<dbReference type="SUPFAM" id="SSF52172">
    <property type="entry name" value="CheY-like"/>
    <property type="match status" value="1"/>
</dbReference>
<reference evidence="2 3" key="1">
    <citation type="submission" date="2019-01" db="EMBL/GenBank/DDBJ databases">
        <title>Draft genomes of a novel of Aminipila strains.</title>
        <authorList>
            <person name="Ma S."/>
        </authorList>
    </citation>
    <scope>NUCLEOTIDE SEQUENCE [LARGE SCALE GENOMIC DNA]</scope>
    <source>
        <strain evidence="3">JN-39</strain>
    </source>
</reference>
<accession>A0A410PWV8</accession>
<dbReference type="InterPro" id="IPR029787">
    <property type="entry name" value="Nucleotide_cyclase"/>
</dbReference>